<sequence>MLIEKLLRKLHSCTARSERLHDQQLLCEELSAVVCQLQLKGEHVDKGFPQKQLMGKFAVSVQRAVLRQKKQMFCEDWNTSLLLSTITEHINSEMNIVHQVEEKKG</sequence>
<evidence type="ECO:0000313" key="1">
    <source>
        <dbReference type="EMBL" id="KAK5979389.1"/>
    </source>
</evidence>
<organism evidence="1 2">
    <name type="scientific">Trichostrongylus colubriformis</name>
    <name type="common">Black scour worm</name>
    <dbReference type="NCBI Taxonomy" id="6319"/>
    <lineage>
        <taxon>Eukaryota</taxon>
        <taxon>Metazoa</taxon>
        <taxon>Ecdysozoa</taxon>
        <taxon>Nematoda</taxon>
        <taxon>Chromadorea</taxon>
        <taxon>Rhabditida</taxon>
        <taxon>Rhabditina</taxon>
        <taxon>Rhabditomorpha</taxon>
        <taxon>Strongyloidea</taxon>
        <taxon>Trichostrongylidae</taxon>
        <taxon>Trichostrongylus</taxon>
    </lineage>
</organism>
<reference evidence="1 2" key="1">
    <citation type="submission" date="2019-10" db="EMBL/GenBank/DDBJ databases">
        <title>Assembly and Annotation for the nematode Trichostrongylus colubriformis.</title>
        <authorList>
            <person name="Martin J."/>
        </authorList>
    </citation>
    <scope>NUCLEOTIDE SEQUENCE [LARGE SCALE GENOMIC DNA]</scope>
    <source>
        <strain evidence="1">G859</strain>
        <tissue evidence="1">Whole worm</tissue>
    </source>
</reference>
<keyword evidence="2" id="KW-1185">Reference proteome</keyword>
<accession>A0AAN8FM68</accession>
<name>A0AAN8FM68_TRICO</name>
<dbReference type="AlphaFoldDB" id="A0AAN8FM68"/>
<gene>
    <name evidence="1" type="ORF">GCK32_000626</name>
</gene>
<evidence type="ECO:0000313" key="2">
    <source>
        <dbReference type="Proteomes" id="UP001331761"/>
    </source>
</evidence>
<proteinExistence type="predicted"/>
<comment type="caution">
    <text evidence="1">The sequence shown here is derived from an EMBL/GenBank/DDBJ whole genome shotgun (WGS) entry which is preliminary data.</text>
</comment>
<protein>
    <submittedName>
        <fullName evidence="1">Uncharacterized protein</fullName>
    </submittedName>
</protein>
<dbReference type="EMBL" id="WIXE01008388">
    <property type="protein sequence ID" value="KAK5979389.1"/>
    <property type="molecule type" value="Genomic_DNA"/>
</dbReference>
<dbReference type="Proteomes" id="UP001331761">
    <property type="component" value="Unassembled WGS sequence"/>
</dbReference>